<dbReference type="Proteomes" id="UP000280935">
    <property type="component" value="Unassembled WGS sequence"/>
</dbReference>
<dbReference type="OrthoDB" id="306726at2"/>
<evidence type="ECO:0000313" key="5">
    <source>
        <dbReference type="EMBL" id="RRD49617.1"/>
    </source>
</evidence>
<keyword evidence="3" id="KW-0067">ATP-binding</keyword>
<evidence type="ECO:0000256" key="3">
    <source>
        <dbReference type="ARBA" id="ARBA00022840"/>
    </source>
</evidence>
<reference evidence="5 6" key="1">
    <citation type="submission" date="2018-11" db="EMBL/GenBank/DDBJ databases">
        <title>Genomes From Bacteria Associated with the Canine Oral Cavity: a Test Case for Automated Genome-Based Taxonomic Assignment.</title>
        <authorList>
            <person name="Coil D.A."/>
            <person name="Jospin G."/>
            <person name="Darling A.E."/>
            <person name="Wallis C."/>
            <person name="Davis I.J."/>
            <person name="Harris S."/>
            <person name="Eisen J.A."/>
            <person name="Holcombe L.J."/>
            <person name="O'Flynn C."/>
        </authorList>
    </citation>
    <scope>NUCLEOTIDE SEQUENCE [LARGE SCALE GENOMIC DNA]</scope>
    <source>
        <strain evidence="5 6">OH2822_COT-296</strain>
    </source>
</reference>
<keyword evidence="1" id="KW-0808">Transferase</keyword>
<protein>
    <recommendedName>
        <fullName evidence="4">Cobalamin adenosyltransferase-like domain-containing protein</fullName>
    </recommendedName>
</protein>
<comment type="caution">
    <text evidence="5">The sequence shown here is derived from an EMBL/GenBank/DDBJ whole genome shotgun (WGS) entry which is preliminary data.</text>
</comment>
<sequence>MGAVRLRDVPRRLGGRTVTVISEADLRAQLRPPKRGAVVGLPPGASLTPSARDFIKEWELQVREVVVDDEPADQVPSWQHESVFPVVKPEQPPRCGTCQGEITRKPDALTQLNDTQFAHKTHPRIRLRGQVDSLHALVLMAQAQSVAGGPAWLVEALGILAAYCRELTSAEYNERPVAALELPGWDEKSIHRATHHPDEVLGVPHATIDGTSPIVMHWLNLCRTHARELELTALATFPDPEHPFGPSLNHALNRLSSAFYLLQLRLGKGEK</sequence>
<name>A0A3P1WUY8_9ACTN</name>
<evidence type="ECO:0000259" key="4">
    <source>
        <dbReference type="Pfam" id="PF01923"/>
    </source>
</evidence>
<evidence type="ECO:0000313" key="6">
    <source>
        <dbReference type="Proteomes" id="UP000280935"/>
    </source>
</evidence>
<dbReference type="InterPro" id="IPR036451">
    <property type="entry name" value="CblAdoTrfase-like_sf"/>
</dbReference>
<dbReference type="InterPro" id="IPR016030">
    <property type="entry name" value="CblAdoTrfase-like"/>
</dbReference>
<gene>
    <name evidence="5" type="ORF">EII35_07660</name>
</gene>
<evidence type="ECO:0000256" key="2">
    <source>
        <dbReference type="ARBA" id="ARBA00022741"/>
    </source>
</evidence>
<accession>A0A3P1WUY8</accession>
<feature type="domain" description="Cobalamin adenosyltransferase-like" evidence="4">
    <location>
        <begin position="106"/>
        <end position="263"/>
    </location>
</feature>
<evidence type="ECO:0000256" key="1">
    <source>
        <dbReference type="ARBA" id="ARBA00022679"/>
    </source>
</evidence>
<proteinExistence type="predicted"/>
<dbReference type="EMBL" id="RQYT01000014">
    <property type="protein sequence ID" value="RRD49617.1"/>
    <property type="molecule type" value="Genomic_DNA"/>
</dbReference>
<dbReference type="AlphaFoldDB" id="A0A3P1WUY8"/>
<dbReference type="SUPFAM" id="SSF89028">
    <property type="entry name" value="Cobalamin adenosyltransferase-like"/>
    <property type="match status" value="1"/>
</dbReference>
<keyword evidence="2" id="KW-0547">Nucleotide-binding</keyword>
<dbReference type="Pfam" id="PF01923">
    <property type="entry name" value="Cob_adeno_trans"/>
    <property type="match status" value="1"/>
</dbReference>
<dbReference type="Gene3D" id="1.20.1200.10">
    <property type="entry name" value="Cobalamin adenosyltransferase-like"/>
    <property type="match status" value="1"/>
</dbReference>
<dbReference type="GO" id="GO:0016740">
    <property type="term" value="F:transferase activity"/>
    <property type="evidence" value="ECO:0007669"/>
    <property type="project" value="UniProtKB-KW"/>
</dbReference>
<dbReference type="GO" id="GO:0005524">
    <property type="term" value="F:ATP binding"/>
    <property type="evidence" value="ECO:0007669"/>
    <property type="project" value="UniProtKB-KW"/>
</dbReference>
<organism evidence="5 6">
    <name type="scientific">Arachnia propionica</name>
    <dbReference type="NCBI Taxonomy" id="1750"/>
    <lineage>
        <taxon>Bacteria</taxon>
        <taxon>Bacillati</taxon>
        <taxon>Actinomycetota</taxon>
        <taxon>Actinomycetes</taxon>
        <taxon>Propionibacteriales</taxon>
        <taxon>Propionibacteriaceae</taxon>
        <taxon>Arachnia</taxon>
    </lineage>
</organism>